<reference evidence="2 3" key="1">
    <citation type="submission" date="2009-10" db="EMBL/GenBank/DDBJ databases">
        <title>Complete sequence of Halothiobacillus neapolitanus c2.</title>
        <authorList>
            <consortium name="US DOE Joint Genome Institute"/>
            <person name="Lucas S."/>
            <person name="Copeland A."/>
            <person name="Lapidus A."/>
            <person name="Glavina del Rio T."/>
            <person name="Tice H."/>
            <person name="Bruce D."/>
            <person name="Goodwin L."/>
            <person name="Pitluck S."/>
            <person name="Davenport K."/>
            <person name="Brettin T."/>
            <person name="Detter J.C."/>
            <person name="Han C."/>
            <person name="Tapia R."/>
            <person name="Larimer F."/>
            <person name="Land M."/>
            <person name="Hauser L."/>
            <person name="Kyrpides N."/>
            <person name="Mikhailova N."/>
            <person name="Kerfeld C."/>
            <person name="Cannon G."/>
            <person name="Heinhort S."/>
        </authorList>
    </citation>
    <scope>NUCLEOTIDE SEQUENCE [LARGE SCALE GENOMIC DNA]</scope>
    <source>
        <strain evidence="3">ATCC 23641 / c2</strain>
    </source>
</reference>
<dbReference type="EMBL" id="CP001801">
    <property type="protein sequence ID" value="ACX96588.1"/>
    <property type="molecule type" value="Genomic_DNA"/>
</dbReference>
<sequence length="326" mass="36615">MSQSPQSVVIDLERIFAAINAERKVAGLPQIEHAVMRVRVNIRLAIKGQDRIEGKLPVVLSSDATDELSRVLNELFQTSFNAQQLQELSSDQAPPEFVPDTSPSQVQESHPDQSEAAAKPIAPVEPARAETDESLKQIYLVDLYIAINQSRRQAQLPPIEPAVIAVRLGVRFSILRRRRLDFGQASLEMSPLDLGALQSILVEQFDVHLPGGTHELVVAGLRRQREQPRKRSWLERVFRKRVHRIGVPALIMAVMRQRASLGYKPLSPTLISTGCQETLGKLGIQYQPGMSEISLNDLQMDQLAEFLRNEFGLYFEDLEAFLDPEK</sequence>
<evidence type="ECO:0000256" key="1">
    <source>
        <dbReference type="SAM" id="MobiDB-lite"/>
    </source>
</evidence>
<feature type="region of interest" description="Disordered" evidence="1">
    <location>
        <begin position="89"/>
        <end position="120"/>
    </location>
</feature>
<evidence type="ECO:0000313" key="3">
    <source>
        <dbReference type="Proteomes" id="UP000009102"/>
    </source>
</evidence>
<accession>D0L1L5</accession>
<dbReference type="HOGENOM" id="CLU_851970_0_0_6"/>
<name>D0L1L5_HALNC</name>
<dbReference type="OrthoDB" id="10007096at2"/>
<evidence type="ECO:0000313" key="2">
    <source>
        <dbReference type="EMBL" id="ACX96588.1"/>
    </source>
</evidence>
<dbReference type="Proteomes" id="UP000009102">
    <property type="component" value="Chromosome"/>
</dbReference>
<proteinExistence type="predicted"/>
<gene>
    <name evidence="2" type="ordered locus">Hneap_1765</name>
</gene>
<keyword evidence="3" id="KW-1185">Reference proteome</keyword>
<dbReference type="RefSeq" id="WP_012824621.1">
    <property type="nucleotide sequence ID" value="NC_013422.1"/>
</dbReference>
<protein>
    <submittedName>
        <fullName evidence="2">Uncharacterized protein</fullName>
    </submittedName>
</protein>
<dbReference type="KEGG" id="hna:Hneap_1765"/>
<organism evidence="2 3">
    <name type="scientific">Halothiobacillus neapolitanus (strain ATCC 23641 / DSM 15147 / CIP 104769 / NCIMB 8539 / c2)</name>
    <name type="common">Thiobacillus neapolitanus</name>
    <dbReference type="NCBI Taxonomy" id="555778"/>
    <lineage>
        <taxon>Bacteria</taxon>
        <taxon>Pseudomonadati</taxon>
        <taxon>Pseudomonadota</taxon>
        <taxon>Gammaproteobacteria</taxon>
        <taxon>Chromatiales</taxon>
        <taxon>Halothiobacillaceae</taxon>
        <taxon>Halothiobacillus</taxon>
    </lineage>
</organism>
<dbReference type="AlphaFoldDB" id="D0L1L5"/>